<evidence type="ECO:0000256" key="6">
    <source>
        <dbReference type="ARBA" id="ARBA00022741"/>
    </source>
</evidence>
<feature type="binding site" evidence="11">
    <location>
        <position position="116"/>
    </location>
    <ligand>
        <name>ATP</name>
        <dbReference type="ChEBI" id="CHEBI:30616"/>
    </ligand>
</feature>
<dbReference type="InterPro" id="IPR027417">
    <property type="entry name" value="P-loop_NTPase"/>
</dbReference>
<evidence type="ECO:0000256" key="8">
    <source>
        <dbReference type="ARBA" id="ARBA00022840"/>
    </source>
</evidence>
<comment type="similarity">
    <text evidence="2 11">Belongs to the shikimate kinase family.</text>
</comment>
<dbReference type="InterPro" id="IPR031322">
    <property type="entry name" value="Shikimate/glucono_kinase"/>
</dbReference>
<evidence type="ECO:0000313" key="13">
    <source>
        <dbReference type="Proteomes" id="UP000192468"/>
    </source>
</evidence>
<keyword evidence="9 11" id="KW-0057">Aromatic amino acid biosynthesis</keyword>
<dbReference type="InterPro" id="IPR000623">
    <property type="entry name" value="Shikimate_kinase/TSH1"/>
</dbReference>
<dbReference type="EC" id="2.7.1.71" evidence="3 11"/>
<dbReference type="SUPFAM" id="SSF52540">
    <property type="entry name" value="P-loop containing nucleoside triphosphate hydrolases"/>
    <property type="match status" value="1"/>
</dbReference>
<evidence type="ECO:0000256" key="4">
    <source>
        <dbReference type="ARBA" id="ARBA00022605"/>
    </source>
</evidence>
<dbReference type="Gene3D" id="3.40.50.300">
    <property type="entry name" value="P-loop containing nucleotide triphosphate hydrolases"/>
    <property type="match status" value="1"/>
</dbReference>
<dbReference type="HAMAP" id="MF_00109">
    <property type="entry name" value="Shikimate_kinase"/>
    <property type="match status" value="1"/>
</dbReference>
<keyword evidence="11" id="KW-0479">Metal-binding</keyword>
<dbReference type="Pfam" id="PF01202">
    <property type="entry name" value="SKI"/>
    <property type="match status" value="1"/>
</dbReference>
<dbReference type="GO" id="GO:0004765">
    <property type="term" value="F:shikimate kinase activity"/>
    <property type="evidence" value="ECO:0007669"/>
    <property type="project" value="UniProtKB-UniRule"/>
</dbReference>
<dbReference type="GO" id="GO:0000287">
    <property type="term" value="F:magnesium ion binding"/>
    <property type="evidence" value="ECO:0007669"/>
    <property type="project" value="UniProtKB-UniRule"/>
</dbReference>
<dbReference type="STRING" id="1121291.SAMN02745134_03223"/>
<evidence type="ECO:0000256" key="9">
    <source>
        <dbReference type="ARBA" id="ARBA00023141"/>
    </source>
</evidence>
<dbReference type="OrthoDB" id="9800332at2"/>
<evidence type="ECO:0000256" key="2">
    <source>
        <dbReference type="ARBA" id="ARBA00006997"/>
    </source>
</evidence>
<reference evidence="12 13" key="1">
    <citation type="submission" date="2017-04" db="EMBL/GenBank/DDBJ databases">
        <authorList>
            <person name="Afonso C.L."/>
            <person name="Miller P.J."/>
            <person name="Scott M.A."/>
            <person name="Spackman E."/>
            <person name="Goraichik I."/>
            <person name="Dimitrov K.M."/>
            <person name="Suarez D.L."/>
            <person name="Swayne D.E."/>
        </authorList>
    </citation>
    <scope>NUCLEOTIDE SEQUENCE [LARGE SCALE GENOMIC DNA]</scope>
    <source>
        <strain evidence="12 13">DSM 12555</strain>
    </source>
</reference>
<sequence>MNKNLVLIGMPGSGKTTLGDLLSKELKLKLYDVDNFIEKTENKSIPEIFELGEEHFRTIETKAIEEISLQTGVIISTGGGVVKSPYNMKALRKNGLIFFINRPIENIISDIATDSRPLLKDGTKKVYTLYNERYKLYKTYCDYEILNDKNINDSVSKIKDILLERSDFL</sequence>
<keyword evidence="13" id="KW-1185">Reference proteome</keyword>
<name>A0A1W1XUH5_9CLOT</name>
<feature type="binding site" evidence="11">
    <location>
        <position position="79"/>
    </location>
    <ligand>
        <name>substrate</name>
    </ligand>
</feature>
<comment type="subunit">
    <text evidence="11">Monomer.</text>
</comment>
<dbReference type="InterPro" id="IPR023000">
    <property type="entry name" value="Shikimate_kinase_CS"/>
</dbReference>
<feature type="binding site" evidence="11">
    <location>
        <position position="57"/>
    </location>
    <ligand>
        <name>substrate</name>
    </ligand>
</feature>
<evidence type="ECO:0000256" key="7">
    <source>
        <dbReference type="ARBA" id="ARBA00022777"/>
    </source>
</evidence>
<feature type="binding site" evidence="11">
    <location>
        <position position="34"/>
    </location>
    <ligand>
        <name>substrate</name>
    </ligand>
</feature>
<keyword evidence="8 11" id="KW-0067">ATP-binding</keyword>
<dbReference type="GO" id="GO:0005829">
    <property type="term" value="C:cytosol"/>
    <property type="evidence" value="ECO:0007669"/>
    <property type="project" value="TreeGrafter"/>
</dbReference>
<keyword evidence="11" id="KW-0963">Cytoplasm</keyword>
<comment type="catalytic activity">
    <reaction evidence="10 11">
        <text>shikimate + ATP = 3-phosphoshikimate + ADP + H(+)</text>
        <dbReference type="Rhea" id="RHEA:13121"/>
        <dbReference type="ChEBI" id="CHEBI:15378"/>
        <dbReference type="ChEBI" id="CHEBI:30616"/>
        <dbReference type="ChEBI" id="CHEBI:36208"/>
        <dbReference type="ChEBI" id="CHEBI:145989"/>
        <dbReference type="ChEBI" id="CHEBI:456216"/>
        <dbReference type="EC" id="2.7.1.71"/>
    </reaction>
</comment>
<dbReference type="PROSITE" id="PS01128">
    <property type="entry name" value="SHIKIMATE_KINASE"/>
    <property type="match status" value="1"/>
</dbReference>
<dbReference type="UniPathway" id="UPA00053">
    <property type="reaction ID" value="UER00088"/>
</dbReference>
<comment type="cofactor">
    <cofactor evidence="11">
        <name>Mg(2+)</name>
        <dbReference type="ChEBI" id="CHEBI:18420"/>
    </cofactor>
    <text evidence="11">Binds 1 Mg(2+) ion per subunit.</text>
</comment>
<comment type="function">
    <text evidence="11">Catalyzes the specific phosphorylation of the 3-hydroxyl group of shikimic acid using ATP as a cosubstrate.</text>
</comment>
<keyword evidence="5 11" id="KW-0808">Transferase</keyword>
<dbReference type="GO" id="GO:0008652">
    <property type="term" value="P:amino acid biosynthetic process"/>
    <property type="evidence" value="ECO:0007669"/>
    <property type="project" value="UniProtKB-KW"/>
</dbReference>
<comment type="caution">
    <text evidence="11">Lacks conserved residue(s) required for the propagation of feature annotation.</text>
</comment>
<feature type="binding site" evidence="11">
    <location>
        <position position="133"/>
    </location>
    <ligand>
        <name>substrate</name>
    </ligand>
</feature>
<evidence type="ECO:0000256" key="3">
    <source>
        <dbReference type="ARBA" id="ARBA00012154"/>
    </source>
</evidence>
<evidence type="ECO:0000256" key="11">
    <source>
        <dbReference type="HAMAP-Rule" id="MF_00109"/>
    </source>
</evidence>
<dbReference type="GO" id="GO:0009073">
    <property type="term" value="P:aromatic amino acid family biosynthetic process"/>
    <property type="evidence" value="ECO:0007669"/>
    <property type="project" value="UniProtKB-KW"/>
</dbReference>
<evidence type="ECO:0000313" key="12">
    <source>
        <dbReference type="EMBL" id="SMC27556.1"/>
    </source>
</evidence>
<proteinExistence type="inferred from homology"/>
<comment type="pathway">
    <text evidence="1 11">Metabolic intermediate biosynthesis; chorismate biosynthesis; chorismate from D-erythrose 4-phosphate and phosphoenolpyruvate: step 5/7.</text>
</comment>
<comment type="subcellular location">
    <subcellularLocation>
        <location evidence="11">Cytoplasm</location>
    </subcellularLocation>
</comment>
<keyword evidence="4 11" id="KW-0028">Amino-acid biosynthesis</keyword>
<keyword evidence="6 11" id="KW-0547">Nucleotide-binding</keyword>
<dbReference type="GO" id="GO:0009423">
    <property type="term" value="P:chorismate biosynthetic process"/>
    <property type="evidence" value="ECO:0007669"/>
    <property type="project" value="UniProtKB-UniRule"/>
</dbReference>
<evidence type="ECO:0000256" key="1">
    <source>
        <dbReference type="ARBA" id="ARBA00004842"/>
    </source>
</evidence>
<dbReference type="PRINTS" id="PR01100">
    <property type="entry name" value="SHIKIMTKNASE"/>
</dbReference>
<dbReference type="PANTHER" id="PTHR21087:SF16">
    <property type="entry name" value="SHIKIMATE KINASE 1, CHLOROPLASTIC"/>
    <property type="match status" value="1"/>
</dbReference>
<protein>
    <recommendedName>
        <fullName evidence="3 11">Shikimate kinase</fullName>
        <shortName evidence="11">SK</shortName>
        <ecNumber evidence="3 11">2.7.1.71</ecNumber>
    </recommendedName>
</protein>
<accession>A0A1W1XUH5</accession>
<keyword evidence="11" id="KW-0460">Magnesium</keyword>
<organism evidence="12 13">
    <name type="scientific">Clostridium acidisoli DSM 12555</name>
    <dbReference type="NCBI Taxonomy" id="1121291"/>
    <lineage>
        <taxon>Bacteria</taxon>
        <taxon>Bacillati</taxon>
        <taxon>Bacillota</taxon>
        <taxon>Clostridia</taxon>
        <taxon>Eubacteriales</taxon>
        <taxon>Clostridiaceae</taxon>
        <taxon>Clostridium</taxon>
    </lineage>
</organism>
<evidence type="ECO:0000256" key="5">
    <source>
        <dbReference type="ARBA" id="ARBA00022679"/>
    </source>
</evidence>
<gene>
    <name evidence="11" type="primary">aroK</name>
    <name evidence="12" type="ORF">SAMN02745134_03223</name>
</gene>
<feature type="binding site" evidence="11">
    <location>
        <position position="16"/>
    </location>
    <ligand>
        <name>Mg(2+)</name>
        <dbReference type="ChEBI" id="CHEBI:18420"/>
    </ligand>
</feature>
<dbReference type="PANTHER" id="PTHR21087">
    <property type="entry name" value="SHIKIMATE KINASE"/>
    <property type="match status" value="1"/>
</dbReference>
<evidence type="ECO:0000256" key="10">
    <source>
        <dbReference type="ARBA" id="ARBA00048567"/>
    </source>
</evidence>
<dbReference type="RefSeq" id="WP_084117208.1">
    <property type="nucleotide sequence ID" value="NZ_FWXH01000018.1"/>
</dbReference>
<feature type="binding site" evidence="11">
    <location>
        <begin position="12"/>
        <end position="17"/>
    </location>
    <ligand>
        <name>ATP</name>
        <dbReference type="ChEBI" id="CHEBI:30616"/>
    </ligand>
</feature>
<dbReference type="AlphaFoldDB" id="A0A1W1XUH5"/>
<dbReference type="CDD" id="cd00464">
    <property type="entry name" value="SK"/>
    <property type="match status" value="1"/>
</dbReference>
<dbReference type="GO" id="GO:0005524">
    <property type="term" value="F:ATP binding"/>
    <property type="evidence" value="ECO:0007669"/>
    <property type="project" value="UniProtKB-UniRule"/>
</dbReference>
<keyword evidence="7 11" id="KW-0418">Kinase</keyword>
<dbReference type="Proteomes" id="UP000192468">
    <property type="component" value="Unassembled WGS sequence"/>
</dbReference>
<dbReference type="EMBL" id="FWXH01000018">
    <property type="protein sequence ID" value="SMC27556.1"/>
    <property type="molecule type" value="Genomic_DNA"/>
</dbReference>